<accession>A0A848M5G7</accession>
<dbReference type="NCBIfam" id="TIGR02937">
    <property type="entry name" value="sigma70-ECF"/>
    <property type="match status" value="1"/>
</dbReference>
<dbReference type="InterPro" id="IPR014284">
    <property type="entry name" value="RNA_pol_sigma-70_dom"/>
</dbReference>
<gene>
    <name evidence="7" type="ORF">HII30_06685</name>
</gene>
<comment type="caution">
    <text evidence="7">The sequence shown here is derived from an EMBL/GenBank/DDBJ whole genome shotgun (WGS) entry which is preliminary data.</text>
</comment>
<evidence type="ECO:0000259" key="5">
    <source>
        <dbReference type="Pfam" id="PF04542"/>
    </source>
</evidence>
<reference evidence="7 8" key="1">
    <citation type="submission" date="2020-04" db="EMBL/GenBank/DDBJ databases">
        <title>Paenibacillus algicola sp. nov., a novel marine bacterium producing alginate lyase.</title>
        <authorList>
            <person name="Huang H."/>
        </authorList>
    </citation>
    <scope>NUCLEOTIDE SEQUENCE [LARGE SCALE GENOMIC DNA]</scope>
    <source>
        <strain evidence="7 8">L7-75</strain>
    </source>
</reference>
<dbReference type="SUPFAM" id="SSF88946">
    <property type="entry name" value="Sigma2 domain of RNA polymerase sigma factors"/>
    <property type="match status" value="1"/>
</dbReference>
<dbReference type="Proteomes" id="UP000565468">
    <property type="component" value="Unassembled WGS sequence"/>
</dbReference>
<proteinExistence type="inferred from homology"/>
<dbReference type="SUPFAM" id="SSF88659">
    <property type="entry name" value="Sigma3 and sigma4 domains of RNA polymerase sigma factors"/>
    <property type="match status" value="1"/>
</dbReference>
<dbReference type="InterPro" id="IPR013249">
    <property type="entry name" value="RNA_pol_sigma70_r4_t2"/>
</dbReference>
<dbReference type="InterPro" id="IPR007627">
    <property type="entry name" value="RNA_pol_sigma70_r2"/>
</dbReference>
<comment type="similarity">
    <text evidence="1">Belongs to the sigma-70 factor family. ECF subfamily.</text>
</comment>
<dbReference type="GO" id="GO:0003677">
    <property type="term" value="F:DNA binding"/>
    <property type="evidence" value="ECO:0007669"/>
    <property type="project" value="InterPro"/>
</dbReference>
<dbReference type="Pfam" id="PF04542">
    <property type="entry name" value="Sigma70_r2"/>
    <property type="match status" value="1"/>
</dbReference>
<keyword evidence="4" id="KW-0804">Transcription</keyword>
<evidence type="ECO:0000259" key="6">
    <source>
        <dbReference type="Pfam" id="PF08281"/>
    </source>
</evidence>
<name>A0A848M5G7_PAELE</name>
<dbReference type="CDD" id="cd06171">
    <property type="entry name" value="Sigma70_r4"/>
    <property type="match status" value="1"/>
</dbReference>
<dbReference type="PANTHER" id="PTHR43133:SF51">
    <property type="entry name" value="RNA POLYMERASE SIGMA FACTOR"/>
    <property type="match status" value="1"/>
</dbReference>
<organism evidence="7 8">
    <name type="scientific">Paenibacillus lemnae</name>
    <dbReference type="NCBI Taxonomy" id="1330551"/>
    <lineage>
        <taxon>Bacteria</taxon>
        <taxon>Bacillati</taxon>
        <taxon>Bacillota</taxon>
        <taxon>Bacilli</taxon>
        <taxon>Bacillales</taxon>
        <taxon>Paenibacillaceae</taxon>
        <taxon>Paenibacillus</taxon>
    </lineage>
</organism>
<dbReference type="Pfam" id="PF08281">
    <property type="entry name" value="Sigma70_r4_2"/>
    <property type="match status" value="1"/>
</dbReference>
<dbReference type="AlphaFoldDB" id="A0A848M5G7"/>
<evidence type="ECO:0000313" key="7">
    <source>
        <dbReference type="EMBL" id="NMO95470.1"/>
    </source>
</evidence>
<evidence type="ECO:0000256" key="2">
    <source>
        <dbReference type="ARBA" id="ARBA00023015"/>
    </source>
</evidence>
<dbReference type="InterPro" id="IPR013325">
    <property type="entry name" value="RNA_pol_sigma_r2"/>
</dbReference>
<evidence type="ECO:0000256" key="4">
    <source>
        <dbReference type="ARBA" id="ARBA00023163"/>
    </source>
</evidence>
<protein>
    <submittedName>
        <fullName evidence="7">Sigma-70 family RNA polymerase sigma factor</fullName>
    </submittedName>
</protein>
<dbReference type="Gene3D" id="1.10.10.10">
    <property type="entry name" value="Winged helix-like DNA-binding domain superfamily/Winged helix DNA-binding domain"/>
    <property type="match status" value="1"/>
</dbReference>
<dbReference type="RefSeq" id="WP_169504249.1">
    <property type="nucleotide sequence ID" value="NZ_JABBPN010000004.1"/>
</dbReference>
<feature type="domain" description="RNA polymerase sigma factor 70 region 4 type 2" evidence="6">
    <location>
        <begin position="105"/>
        <end position="153"/>
    </location>
</feature>
<keyword evidence="8" id="KW-1185">Reference proteome</keyword>
<evidence type="ECO:0000313" key="8">
    <source>
        <dbReference type="Proteomes" id="UP000565468"/>
    </source>
</evidence>
<dbReference type="Gene3D" id="1.10.1740.10">
    <property type="match status" value="1"/>
</dbReference>
<dbReference type="GO" id="GO:0016987">
    <property type="term" value="F:sigma factor activity"/>
    <property type="evidence" value="ECO:0007669"/>
    <property type="project" value="UniProtKB-KW"/>
</dbReference>
<keyword evidence="3" id="KW-0731">Sigma factor</keyword>
<keyword evidence="2" id="KW-0805">Transcription regulation</keyword>
<evidence type="ECO:0000256" key="3">
    <source>
        <dbReference type="ARBA" id="ARBA00023082"/>
    </source>
</evidence>
<dbReference type="InterPro" id="IPR039425">
    <property type="entry name" value="RNA_pol_sigma-70-like"/>
</dbReference>
<dbReference type="InterPro" id="IPR013324">
    <property type="entry name" value="RNA_pol_sigma_r3/r4-like"/>
</dbReference>
<dbReference type="PANTHER" id="PTHR43133">
    <property type="entry name" value="RNA POLYMERASE ECF-TYPE SIGMA FACTO"/>
    <property type="match status" value="1"/>
</dbReference>
<dbReference type="InterPro" id="IPR036388">
    <property type="entry name" value="WH-like_DNA-bd_sf"/>
</dbReference>
<evidence type="ECO:0000256" key="1">
    <source>
        <dbReference type="ARBA" id="ARBA00010641"/>
    </source>
</evidence>
<feature type="domain" description="RNA polymerase sigma-70 region 2" evidence="5">
    <location>
        <begin position="16"/>
        <end position="82"/>
    </location>
</feature>
<dbReference type="GO" id="GO:0006352">
    <property type="term" value="P:DNA-templated transcription initiation"/>
    <property type="evidence" value="ECO:0007669"/>
    <property type="project" value="InterPro"/>
</dbReference>
<sequence>MQSRSLRPGEDITQAVQNYGKMLFKIAMIHLGSKEDAEEAIQETFIKLMKQEQGFQDQEHVKAWLIRVLINHCKNMRRSLWKSRVVIMDALEDYFYHPEERSLMEHVLGLPFKYKTVIHLFYYEGYSVRQIADIVQISQSAVKMRLARGRKLLKMDLEGVMEA</sequence>
<dbReference type="EMBL" id="JABBPN010000004">
    <property type="protein sequence ID" value="NMO95470.1"/>
    <property type="molecule type" value="Genomic_DNA"/>
</dbReference>